<evidence type="ECO:0000313" key="2">
    <source>
        <dbReference type="EMBL" id="MBL7255830.1"/>
    </source>
</evidence>
<evidence type="ECO:0000256" key="1">
    <source>
        <dbReference type="SAM" id="Phobius"/>
    </source>
</evidence>
<feature type="transmembrane region" description="Helical" evidence="1">
    <location>
        <begin position="242"/>
        <end position="263"/>
    </location>
</feature>
<comment type="caution">
    <text evidence="2">The sequence shown here is derived from an EMBL/GenBank/DDBJ whole genome shotgun (WGS) entry which is preliminary data.</text>
</comment>
<name>A0ABS1VMF6_9ACTN</name>
<protein>
    <submittedName>
        <fullName evidence="2">Uncharacterized protein</fullName>
    </submittedName>
</protein>
<keyword evidence="1" id="KW-0472">Membrane</keyword>
<keyword evidence="1" id="KW-1133">Transmembrane helix</keyword>
<sequence length="267" mass="28876">MTAPAYLMTRGRPRENRYDYQFIGAVPPARWWDAVTKHVQTTQREIVVARHEGGVGVYVTGVPSERRDAGGTPIRYTLVLDDLRDDPVLLQRIAALAWSADGYERLGEQLDKEFDADRIDAIIRGDEPAEDVPARTAAMLDSALEPAASLGDDPAGSWVGGVKDRDARRAFLARVTRLAAAEAEGWAFTSQAFGTLRGAHEAAADLRAPVAIMLLDPDGTSSIQEIAPGKGPALVKERRSRIPLIVGLSLAAVALILAIVWIMRSSA</sequence>
<dbReference type="EMBL" id="JAENHO010000004">
    <property type="protein sequence ID" value="MBL7255830.1"/>
    <property type="molecule type" value="Genomic_DNA"/>
</dbReference>
<dbReference type="Proteomes" id="UP000598996">
    <property type="component" value="Unassembled WGS sequence"/>
</dbReference>
<proteinExistence type="predicted"/>
<keyword evidence="3" id="KW-1185">Reference proteome</keyword>
<organism evidence="2 3">
    <name type="scientific">Paractinoplanes lichenicola</name>
    <dbReference type="NCBI Taxonomy" id="2802976"/>
    <lineage>
        <taxon>Bacteria</taxon>
        <taxon>Bacillati</taxon>
        <taxon>Actinomycetota</taxon>
        <taxon>Actinomycetes</taxon>
        <taxon>Micromonosporales</taxon>
        <taxon>Micromonosporaceae</taxon>
        <taxon>Paractinoplanes</taxon>
    </lineage>
</organism>
<accession>A0ABS1VMF6</accession>
<gene>
    <name evidence="2" type="ORF">JKJ07_16120</name>
</gene>
<keyword evidence="1" id="KW-0812">Transmembrane</keyword>
<dbReference type="RefSeq" id="WP_202992332.1">
    <property type="nucleotide sequence ID" value="NZ_JAENHO010000004.1"/>
</dbReference>
<evidence type="ECO:0000313" key="3">
    <source>
        <dbReference type="Proteomes" id="UP000598996"/>
    </source>
</evidence>
<reference evidence="2 3" key="1">
    <citation type="submission" date="2021-01" db="EMBL/GenBank/DDBJ databases">
        <title>Actinoplanes sp. nov. LDG1-01 isolated from lichen.</title>
        <authorList>
            <person name="Saeng-In P."/>
            <person name="Phongsopitanun W."/>
            <person name="Kanchanasin P."/>
            <person name="Yuki M."/>
            <person name="Kudo T."/>
            <person name="Ohkuma M."/>
            <person name="Tanasupawat S."/>
        </authorList>
    </citation>
    <scope>NUCLEOTIDE SEQUENCE [LARGE SCALE GENOMIC DNA]</scope>
    <source>
        <strain evidence="2 3">LDG1-01</strain>
    </source>
</reference>